<accession>A0AAV5LWF0</accession>
<keyword evidence="2" id="KW-1185">Reference proteome</keyword>
<dbReference type="EMBL" id="BPVZ01000144">
    <property type="protein sequence ID" value="GKV40767.1"/>
    <property type="molecule type" value="Genomic_DNA"/>
</dbReference>
<evidence type="ECO:0000313" key="2">
    <source>
        <dbReference type="Proteomes" id="UP001054252"/>
    </source>
</evidence>
<name>A0AAV5LWF0_9ROSI</name>
<evidence type="ECO:0000313" key="1">
    <source>
        <dbReference type="EMBL" id="GKV40767.1"/>
    </source>
</evidence>
<proteinExistence type="predicted"/>
<protein>
    <submittedName>
        <fullName evidence="1">Uncharacterized protein</fullName>
    </submittedName>
</protein>
<gene>
    <name evidence="1" type="ORF">SLEP1_g48370</name>
</gene>
<reference evidence="1 2" key="1">
    <citation type="journal article" date="2021" name="Commun. Biol.">
        <title>The genome of Shorea leprosula (Dipterocarpaceae) highlights the ecological relevance of drought in aseasonal tropical rainforests.</title>
        <authorList>
            <person name="Ng K.K.S."/>
            <person name="Kobayashi M.J."/>
            <person name="Fawcett J.A."/>
            <person name="Hatakeyama M."/>
            <person name="Paape T."/>
            <person name="Ng C.H."/>
            <person name="Ang C.C."/>
            <person name="Tnah L.H."/>
            <person name="Lee C.T."/>
            <person name="Nishiyama T."/>
            <person name="Sese J."/>
            <person name="O'Brien M.J."/>
            <person name="Copetti D."/>
            <person name="Mohd Noor M.I."/>
            <person name="Ong R.C."/>
            <person name="Putra M."/>
            <person name="Sireger I.Z."/>
            <person name="Indrioko S."/>
            <person name="Kosugi Y."/>
            <person name="Izuno A."/>
            <person name="Isagi Y."/>
            <person name="Lee S.L."/>
            <person name="Shimizu K.K."/>
        </authorList>
    </citation>
    <scope>NUCLEOTIDE SEQUENCE [LARGE SCALE GENOMIC DNA]</scope>
    <source>
        <strain evidence="1">214</strain>
    </source>
</reference>
<dbReference type="Proteomes" id="UP001054252">
    <property type="component" value="Unassembled WGS sequence"/>
</dbReference>
<dbReference type="AlphaFoldDB" id="A0AAV5LWF0"/>
<comment type="caution">
    <text evidence="1">The sequence shown here is derived from an EMBL/GenBank/DDBJ whole genome shotgun (WGS) entry which is preliminary data.</text>
</comment>
<sequence length="69" mass="7393">MFSRTLAITTRLPSTIGKEDGFVPWATLVAKATLALSTSIASARTPRPCKAEKAQQVTWSKVGMEVVSV</sequence>
<organism evidence="1 2">
    <name type="scientific">Rubroshorea leprosula</name>
    <dbReference type="NCBI Taxonomy" id="152421"/>
    <lineage>
        <taxon>Eukaryota</taxon>
        <taxon>Viridiplantae</taxon>
        <taxon>Streptophyta</taxon>
        <taxon>Embryophyta</taxon>
        <taxon>Tracheophyta</taxon>
        <taxon>Spermatophyta</taxon>
        <taxon>Magnoliopsida</taxon>
        <taxon>eudicotyledons</taxon>
        <taxon>Gunneridae</taxon>
        <taxon>Pentapetalae</taxon>
        <taxon>rosids</taxon>
        <taxon>malvids</taxon>
        <taxon>Malvales</taxon>
        <taxon>Dipterocarpaceae</taxon>
        <taxon>Rubroshorea</taxon>
    </lineage>
</organism>